<dbReference type="RefSeq" id="WP_054532471.1">
    <property type="nucleotide sequence ID" value="NZ_LGKP01000003.1"/>
</dbReference>
<comment type="catalytic activity">
    <reaction evidence="1">
        <text>L-glutamyl-tRNA(Gln) + L-glutamine + ATP + H2O = L-glutaminyl-tRNA(Gln) + L-glutamate + ADP + phosphate + H(+)</text>
        <dbReference type="Rhea" id="RHEA:17521"/>
        <dbReference type="Rhea" id="RHEA-COMP:9681"/>
        <dbReference type="Rhea" id="RHEA-COMP:9684"/>
        <dbReference type="ChEBI" id="CHEBI:15377"/>
        <dbReference type="ChEBI" id="CHEBI:15378"/>
        <dbReference type="ChEBI" id="CHEBI:29985"/>
        <dbReference type="ChEBI" id="CHEBI:30616"/>
        <dbReference type="ChEBI" id="CHEBI:43474"/>
        <dbReference type="ChEBI" id="CHEBI:58359"/>
        <dbReference type="ChEBI" id="CHEBI:78520"/>
        <dbReference type="ChEBI" id="CHEBI:78521"/>
        <dbReference type="ChEBI" id="CHEBI:456216"/>
    </reaction>
</comment>
<comment type="function">
    <text evidence="1">Allows the formation of correctly charged Asn-tRNA(Asn) or Gln-tRNA(Gln) through the transamidation of misacylated Asp-tRNA(Asn) or Glu-tRNA(Gln) in organisms which lack either or both of asparaginyl-tRNA or glutaminyl-tRNA synthetases. The reaction takes place in the presence of glutamine and ATP through an activated phospho-Asp-tRNA(Asn) or phospho-Glu-tRNA(Gln).</text>
</comment>
<organism evidence="2 3">
    <name type="scientific">Herpetosiphon geysericola</name>
    <dbReference type="NCBI Taxonomy" id="70996"/>
    <lineage>
        <taxon>Bacteria</taxon>
        <taxon>Bacillati</taxon>
        <taxon>Chloroflexota</taxon>
        <taxon>Chloroflexia</taxon>
        <taxon>Herpetosiphonales</taxon>
        <taxon>Herpetosiphonaceae</taxon>
        <taxon>Herpetosiphon</taxon>
    </lineage>
</organism>
<comment type="catalytic activity">
    <reaction evidence="1">
        <text>L-aspartyl-tRNA(Asn) + L-glutamine + ATP + H2O = L-asparaginyl-tRNA(Asn) + L-glutamate + ADP + phosphate + 2 H(+)</text>
        <dbReference type="Rhea" id="RHEA:14513"/>
        <dbReference type="Rhea" id="RHEA-COMP:9674"/>
        <dbReference type="Rhea" id="RHEA-COMP:9677"/>
        <dbReference type="ChEBI" id="CHEBI:15377"/>
        <dbReference type="ChEBI" id="CHEBI:15378"/>
        <dbReference type="ChEBI" id="CHEBI:29985"/>
        <dbReference type="ChEBI" id="CHEBI:30616"/>
        <dbReference type="ChEBI" id="CHEBI:43474"/>
        <dbReference type="ChEBI" id="CHEBI:58359"/>
        <dbReference type="ChEBI" id="CHEBI:78515"/>
        <dbReference type="ChEBI" id="CHEBI:78516"/>
        <dbReference type="ChEBI" id="CHEBI:456216"/>
    </reaction>
</comment>
<dbReference type="GO" id="GO:0016740">
    <property type="term" value="F:transferase activity"/>
    <property type="evidence" value="ECO:0007669"/>
    <property type="project" value="UniProtKB-KW"/>
</dbReference>
<dbReference type="GO" id="GO:0005524">
    <property type="term" value="F:ATP binding"/>
    <property type="evidence" value="ECO:0007669"/>
    <property type="project" value="UniProtKB-KW"/>
</dbReference>
<sequence>MSLTPEQVRQVAHLARLKLADDEMERMRLQLSSILDHIELLQEIDVTDVPITAQVTDLTNVTRVDAVTSSLPVDAALASAPDRQGDYFRVKAVFEE</sequence>
<dbReference type="PANTHER" id="PTHR15004">
    <property type="entry name" value="GLUTAMYL-TRNA(GLN) AMIDOTRANSFERASE SUBUNIT C, MITOCHONDRIAL"/>
    <property type="match status" value="1"/>
</dbReference>
<keyword evidence="1" id="KW-0547">Nucleotide-binding</keyword>
<dbReference type="SUPFAM" id="SSF141000">
    <property type="entry name" value="Glu-tRNAGln amidotransferase C subunit"/>
    <property type="match status" value="1"/>
</dbReference>
<keyword evidence="1" id="KW-0067">ATP-binding</keyword>
<dbReference type="EMBL" id="LGKP01000003">
    <property type="protein sequence ID" value="KPL91886.1"/>
    <property type="molecule type" value="Genomic_DNA"/>
</dbReference>
<dbReference type="STRING" id="70996.SE18_00570"/>
<dbReference type="Pfam" id="PF02686">
    <property type="entry name" value="GatC"/>
    <property type="match status" value="1"/>
</dbReference>
<dbReference type="OrthoDB" id="9813938at2"/>
<keyword evidence="1" id="KW-0436">Ligase</keyword>
<name>A0A0P6YMM3_9CHLR</name>
<protein>
    <recommendedName>
        <fullName evidence="1">Aspartyl/glutamyl-tRNA(Asn/Gln) amidotransferase subunit C</fullName>
        <shortName evidence="1">Asp/Glu-ADT subunit C</shortName>
        <ecNumber evidence="1">6.3.5.-</ecNumber>
    </recommendedName>
</protein>
<keyword evidence="3" id="KW-1185">Reference proteome</keyword>
<dbReference type="InterPro" id="IPR036113">
    <property type="entry name" value="Asp/Glu-ADT_sf_sub_c"/>
</dbReference>
<comment type="similarity">
    <text evidence="1">Belongs to the GatC family.</text>
</comment>
<dbReference type="GO" id="GO:0070681">
    <property type="term" value="P:glutaminyl-tRNAGln biosynthesis via transamidation"/>
    <property type="evidence" value="ECO:0007669"/>
    <property type="project" value="TreeGrafter"/>
</dbReference>
<dbReference type="EC" id="6.3.5.-" evidence="1"/>
<accession>A0A0P6YMM3</accession>
<keyword evidence="2" id="KW-0808">Transferase</keyword>
<comment type="subunit">
    <text evidence="1">Heterotrimer of A, B and C subunits.</text>
</comment>
<evidence type="ECO:0000313" key="3">
    <source>
        <dbReference type="Proteomes" id="UP000050277"/>
    </source>
</evidence>
<gene>
    <name evidence="1" type="primary">gatC</name>
    <name evidence="2" type="ORF">SE18_00570</name>
</gene>
<dbReference type="PANTHER" id="PTHR15004:SF0">
    <property type="entry name" value="GLUTAMYL-TRNA(GLN) AMIDOTRANSFERASE SUBUNIT C, MITOCHONDRIAL"/>
    <property type="match status" value="1"/>
</dbReference>
<dbReference type="GO" id="GO:0050566">
    <property type="term" value="F:asparaginyl-tRNA synthase (glutamine-hydrolyzing) activity"/>
    <property type="evidence" value="ECO:0007669"/>
    <property type="project" value="RHEA"/>
</dbReference>
<dbReference type="Proteomes" id="UP000050277">
    <property type="component" value="Unassembled WGS sequence"/>
</dbReference>
<evidence type="ECO:0000256" key="1">
    <source>
        <dbReference type="HAMAP-Rule" id="MF_00122"/>
    </source>
</evidence>
<dbReference type="GO" id="GO:0006450">
    <property type="term" value="P:regulation of translational fidelity"/>
    <property type="evidence" value="ECO:0007669"/>
    <property type="project" value="InterPro"/>
</dbReference>
<evidence type="ECO:0000313" key="2">
    <source>
        <dbReference type="EMBL" id="KPL91886.1"/>
    </source>
</evidence>
<dbReference type="InterPro" id="IPR003837">
    <property type="entry name" value="GatC"/>
</dbReference>
<dbReference type="HAMAP" id="MF_00122">
    <property type="entry name" value="GatC"/>
    <property type="match status" value="1"/>
</dbReference>
<dbReference type="GO" id="GO:0050567">
    <property type="term" value="F:glutaminyl-tRNA synthase (glutamine-hydrolyzing) activity"/>
    <property type="evidence" value="ECO:0007669"/>
    <property type="project" value="UniProtKB-UniRule"/>
</dbReference>
<dbReference type="GO" id="GO:0006412">
    <property type="term" value="P:translation"/>
    <property type="evidence" value="ECO:0007669"/>
    <property type="project" value="UniProtKB-UniRule"/>
</dbReference>
<reference evidence="2 3" key="1">
    <citation type="submission" date="2015-07" db="EMBL/GenBank/DDBJ databases">
        <title>Whole genome sequence of Herpetosiphon geysericola DSM 7119.</title>
        <authorList>
            <person name="Hemp J."/>
            <person name="Ward L.M."/>
            <person name="Pace L.A."/>
            <person name="Fischer W.W."/>
        </authorList>
    </citation>
    <scope>NUCLEOTIDE SEQUENCE [LARGE SCALE GENOMIC DNA]</scope>
    <source>
        <strain evidence="2 3">DSM 7119</strain>
    </source>
</reference>
<proteinExistence type="inferred from homology"/>
<comment type="caution">
    <text evidence="2">The sequence shown here is derived from an EMBL/GenBank/DDBJ whole genome shotgun (WGS) entry which is preliminary data.</text>
</comment>
<dbReference type="NCBIfam" id="TIGR00135">
    <property type="entry name" value="gatC"/>
    <property type="match status" value="1"/>
</dbReference>
<dbReference type="Gene3D" id="1.10.20.60">
    <property type="entry name" value="Glu-tRNAGln amidotransferase C subunit, N-terminal domain"/>
    <property type="match status" value="1"/>
</dbReference>
<dbReference type="AlphaFoldDB" id="A0A0P6YMM3"/>
<keyword evidence="1" id="KW-0648">Protein biosynthesis</keyword>